<comment type="caution">
    <text evidence="2">The sequence shown here is derived from an EMBL/GenBank/DDBJ whole genome shotgun (WGS) entry which is preliminary data.</text>
</comment>
<dbReference type="PANTHER" id="PTHR37450">
    <property type="entry name" value="CIPC PROTEIN"/>
    <property type="match status" value="1"/>
</dbReference>
<dbReference type="Proteomes" id="UP001163846">
    <property type="component" value="Unassembled WGS sequence"/>
</dbReference>
<dbReference type="InterPro" id="IPR022234">
    <property type="entry name" value="DUF3759"/>
</dbReference>
<evidence type="ECO:0000256" key="1">
    <source>
        <dbReference type="SAM" id="MobiDB-lite"/>
    </source>
</evidence>
<dbReference type="EMBL" id="MU806420">
    <property type="protein sequence ID" value="KAJ3835350.1"/>
    <property type="molecule type" value="Genomic_DNA"/>
</dbReference>
<name>A0AA38UB13_9AGAR</name>
<organism evidence="2 3">
    <name type="scientific">Lentinula raphanica</name>
    <dbReference type="NCBI Taxonomy" id="153919"/>
    <lineage>
        <taxon>Eukaryota</taxon>
        <taxon>Fungi</taxon>
        <taxon>Dikarya</taxon>
        <taxon>Basidiomycota</taxon>
        <taxon>Agaricomycotina</taxon>
        <taxon>Agaricomycetes</taxon>
        <taxon>Agaricomycetidae</taxon>
        <taxon>Agaricales</taxon>
        <taxon>Marasmiineae</taxon>
        <taxon>Omphalotaceae</taxon>
        <taxon>Lentinula</taxon>
    </lineage>
</organism>
<gene>
    <name evidence="2" type="ORF">F5878DRAFT_312647</name>
</gene>
<dbReference type="Pfam" id="PF12585">
    <property type="entry name" value="DUF3759"/>
    <property type="match status" value="1"/>
</dbReference>
<feature type="compositionally biased region" description="Basic and acidic residues" evidence="1">
    <location>
        <begin position="13"/>
        <end position="23"/>
    </location>
</feature>
<keyword evidence="3" id="KW-1185">Reference proteome</keyword>
<sequence length="109" mass="12255">MPYPFEADSEQAQAHREVTSTHHEAKLSHEFLAGAASFEAFKALEDHKAKEGKPVSHAMAKELLVGFAGAFIDRQVESRGMDLYEAEKAKRHAHSQIEEGMQYHPDCQF</sequence>
<protein>
    <submittedName>
        <fullName evidence="2">CipC-like antibiotic response protein</fullName>
    </submittedName>
</protein>
<feature type="region of interest" description="Disordered" evidence="1">
    <location>
        <begin position="1"/>
        <end position="23"/>
    </location>
</feature>
<proteinExistence type="predicted"/>
<dbReference type="PANTHER" id="PTHR37450:SF1">
    <property type="entry name" value="CIPC PROTEIN"/>
    <property type="match status" value="1"/>
</dbReference>
<accession>A0AA38UB13</accession>
<evidence type="ECO:0000313" key="3">
    <source>
        <dbReference type="Proteomes" id="UP001163846"/>
    </source>
</evidence>
<reference evidence="2" key="1">
    <citation type="submission" date="2022-08" db="EMBL/GenBank/DDBJ databases">
        <authorList>
            <consortium name="DOE Joint Genome Institute"/>
            <person name="Min B."/>
            <person name="Riley R."/>
            <person name="Sierra-Patev S."/>
            <person name="Naranjo-Ortiz M."/>
            <person name="Looney B."/>
            <person name="Konkel Z."/>
            <person name="Slot J.C."/>
            <person name="Sakamoto Y."/>
            <person name="Steenwyk J.L."/>
            <person name="Rokas A."/>
            <person name="Carro J."/>
            <person name="Camarero S."/>
            <person name="Ferreira P."/>
            <person name="Molpeceres G."/>
            <person name="Ruiz-Duenas F.J."/>
            <person name="Serrano A."/>
            <person name="Henrissat B."/>
            <person name="Drula E."/>
            <person name="Hughes K.W."/>
            <person name="Mata J.L."/>
            <person name="Ishikawa N.K."/>
            <person name="Vargas-Isla R."/>
            <person name="Ushijima S."/>
            <person name="Smith C.A."/>
            <person name="Ahrendt S."/>
            <person name="Andreopoulos W."/>
            <person name="He G."/>
            <person name="Labutti K."/>
            <person name="Lipzen A."/>
            <person name="Ng V."/>
            <person name="Sandor L."/>
            <person name="Barry K."/>
            <person name="Martinez A.T."/>
            <person name="Xiao Y."/>
            <person name="Gibbons J.G."/>
            <person name="Terashima K."/>
            <person name="Hibbett D.S."/>
            <person name="Grigoriev I.V."/>
        </authorList>
    </citation>
    <scope>NUCLEOTIDE SEQUENCE</scope>
    <source>
        <strain evidence="2">TFB9207</strain>
    </source>
</reference>
<dbReference type="AlphaFoldDB" id="A0AA38UB13"/>
<evidence type="ECO:0000313" key="2">
    <source>
        <dbReference type="EMBL" id="KAJ3835350.1"/>
    </source>
</evidence>